<organism evidence="1">
    <name type="scientific">hydrothermal vent metagenome</name>
    <dbReference type="NCBI Taxonomy" id="652676"/>
    <lineage>
        <taxon>unclassified sequences</taxon>
        <taxon>metagenomes</taxon>
        <taxon>ecological metagenomes</taxon>
    </lineage>
</organism>
<proteinExistence type="predicted"/>
<sequence length="293" mass="34870">MSSIQDISDELTTKVNEIRLSKNHPLTKNRVFILLEGKTDIKLFRNIFNRQTTYIEEINGKEKVIQALEILQNEGFSKIFGIKDADFDHLKDVRHEHINLFLTDYADMEIQMIESSAFKSLIHEYSHKDCYDDFLDDLKNKLYNEALVIGYLRWFNEKEYKENNNYLLRFKGLNFNNFTEVSKCNITVNTEIFFSTLLEHSNFDLNNNDLKDIIDNLKSNSDNYLQICSGHDITKLLAYLFNHKENSDKSNINQERIEEALRLSYNLDYFKQTDLYNKINNWQQEQDNIFFMI</sequence>
<evidence type="ECO:0000313" key="1">
    <source>
        <dbReference type="EMBL" id="SFV57406.1"/>
    </source>
</evidence>
<protein>
    <recommendedName>
        <fullName evidence="2">DUF4435 domain-containing protein</fullName>
    </recommendedName>
</protein>
<reference evidence="1" key="1">
    <citation type="submission" date="2016-10" db="EMBL/GenBank/DDBJ databases">
        <authorList>
            <person name="de Groot N.N."/>
        </authorList>
    </citation>
    <scope>NUCLEOTIDE SEQUENCE</scope>
</reference>
<accession>A0A1W1BV57</accession>
<dbReference type="EMBL" id="FPHE01000077">
    <property type="protein sequence ID" value="SFV57406.1"/>
    <property type="molecule type" value="Genomic_DNA"/>
</dbReference>
<gene>
    <name evidence="1" type="ORF">MNB_SV-12-710</name>
</gene>
<name>A0A1W1BV57_9ZZZZ</name>
<dbReference type="AlphaFoldDB" id="A0A1W1BV57"/>
<evidence type="ECO:0008006" key="2">
    <source>
        <dbReference type="Google" id="ProtNLM"/>
    </source>
</evidence>